<evidence type="ECO:0000313" key="5">
    <source>
        <dbReference type="EMBL" id="PON49734.1"/>
    </source>
</evidence>
<gene>
    <name evidence="5" type="ORF">TorRG33x02_316680</name>
</gene>
<evidence type="ECO:0000313" key="6">
    <source>
        <dbReference type="Proteomes" id="UP000237000"/>
    </source>
</evidence>
<dbReference type="OrthoDB" id="1194197at2759"/>
<feature type="non-terminal residue" evidence="5">
    <location>
        <position position="129"/>
    </location>
</feature>
<feature type="domain" description="Disease resistance N-terminal" evidence="4">
    <location>
        <begin position="10"/>
        <end position="107"/>
    </location>
</feature>
<dbReference type="GO" id="GO:0006952">
    <property type="term" value="P:defense response"/>
    <property type="evidence" value="ECO:0007669"/>
    <property type="project" value="UniProtKB-KW"/>
</dbReference>
<dbReference type="Gene3D" id="1.20.5.4130">
    <property type="match status" value="1"/>
</dbReference>
<dbReference type="STRING" id="63057.A0A2P5BLU7"/>
<evidence type="ECO:0000259" key="4">
    <source>
        <dbReference type="Pfam" id="PF18052"/>
    </source>
</evidence>
<comment type="caution">
    <text evidence="5">The sequence shown here is derived from an EMBL/GenBank/DDBJ whole genome shotgun (WGS) entry which is preliminary data.</text>
</comment>
<dbReference type="Pfam" id="PF18052">
    <property type="entry name" value="Rx_N"/>
    <property type="match status" value="1"/>
</dbReference>
<keyword evidence="3" id="KW-0611">Plant defense</keyword>
<dbReference type="GO" id="GO:0000166">
    <property type="term" value="F:nucleotide binding"/>
    <property type="evidence" value="ECO:0007669"/>
    <property type="project" value="UniProtKB-KW"/>
</dbReference>
<dbReference type="EMBL" id="JXTC01000496">
    <property type="protein sequence ID" value="PON49734.1"/>
    <property type="molecule type" value="Genomic_DNA"/>
</dbReference>
<protein>
    <recommendedName>
        <fullName evidence="4">Disease resistance N-terminal domain-containing protein</fullName>
    </recommendedName>
</protein>
<sequence length="129" mass="14835">MAEVLLQPLLSAAVEKLFEKLASPEVVSFIWEKKSTNDDQHQELKVKLRRASLLLNDAEDRQLEEPAVREWLDDLKDVIFRAQDLVDEIDYEVLSKKIEREPKGKTSSFGKKMKSKIISSFSKSDKTAK</sequence>
<evidence type="ECO:0000256" key="3">
    <source>
        <dbReference type="ARBA" id="ARBA00022821"/>
    </source>
</evidence>
<dbReference type="AlphaFoldDB" id="A0A2P5BLU7"/>
<evidence type="ECO:0000256" key="2">
    <source>
        <dbReference type="ARBA" id="ARBA00022741"/>
    </source>
</evidence>
<reference evidence="6" key="1">
    <citation type="submission" date="2016-06" db="EMBL/GenBank/DDBJ databases">
        <title>Parallel loss of symbiosis genes in relatives of nitrogen-fixing non-legume Parasponia.</title>
        <authorList>
            <person name="Van Velzen R."/>
            <person name="Holmer R."/>
            <person name="Bu F."/>
            <person name="Rutten L."/>
            <person name="Van Zeijl A."/>
            <person name="Liu W."/>
            <person name="Santuari L."/>
            <person name="Cao Q."/>
            <person name="Sharma T."/>
            <person name="Shen D."/>
            <person name="Roswanjaya Y."/>
            <person name="Wardhani T."/>
            <person name="Kalhor M.S."/>
            <person name="Jansen J."/>
            <person name="Van den Hoogen J."/>
            <person name="Gungor B."/>
            <person name="Hartog M."/>
            <person name="Hontelez J."/>
            <person name="Verver J."/>
            <person name="Yang W.-C."/>
            <person name="Schijlen E."/>
            <person name="Repin R."/>
            <person name="Schilthuizen M."/>
            <person name="Schranz E."/>
            <person name="Heidstra R."/>
            <person name="Miyata K."/>
            <person name="Fedorova E."/>
            <person name="Kohlen W."/>
            <person name="Bisseling T."/>
            <person name="Smit S."/>
            <person name="Geurts R."/>
        </authorList>
    </citation>
    <scope>NUCLEOTIDE SEQUENCE [LARGE SCALE GENOMIC DNA]</scope>
    <source>
        <strain evidence="6">cv. RG33-2</strain>
    </source>
</reference>
<accession>A0A2P5BLU7</accession>
<keyword evidence="2" id="KW-0547">Nucleotide-binding</keyword>
<dbReference type="InterPro" id="IPR041118">
    <property type="entry name" value="Rx_N"/>
</dbReference>
<organism evidence="5 6">
    <name type="scientific">Trema orientale</name>
    <name type="common">Charcoal tree</name>
    <name type="synonym">Celtis orientalis</name>
    <dbReference type="NCBI Taxonomy" id="63057"/>
    <lineage>
        <taxon>Eukaryota</taxon>
        <taxon>Viridiplantae</taxon>
        <taxon>Streptophyta</taxon>
        <taxon>Embryophyta</taxon>
        <taxon>Tracheophyta</taxon>
        <taxon>Spermatophyta</taxon>
        <taxon>Magnoliopsida</taxon>
        <taxon>eudicotyledons</taxon>
        <taxon>Gunneridae</taxon>
        <taxon>Pentapetalae</taxon>
        <taxon>rosids</taxon>
        <taxon>fabids</taxon>
        <taxon>Rosales</taxon>
        <taxon>Cannabaceae</taxon>
        <taxon>Trema</taxon>
    </lineage>
</organism>
<evidence type="ECO:0000256" key="1">
    <source>
        <dbReference type="ARBA" id="ARBA00022737"/>
    </source>
</evidence>
<dbReference type="Proteomes" id="UP000237000">
    <property type="component" value="Unassembled WGS sequence"/>
</dbReference>
<name>A0A2P5BLU7_TREOI</name>
<dbReference type="InParanoid" id="A0A2P5BLU7"/>
<keyword evidence="6" id="KW-1185">Reference proteome</keyword>
<keyword evidence="1" id="KW-0677">Repeat</keyword>
<proteinExistence type="predicted"/>